<feature type="domain" description="C2H2-type" evidence="1">
    <location>
        <begin position="231"/>
        <end position="251"/>
    </location>
</feature>
<keyword evidence="3" id="KW-1185">Reference proteome</keyword>
<name>A0A8H3W587_9PEZI</name>
<evidence type="ECO:0000313" key="3">
    <source>
        <dbReference type="Proteomes" id="UP000434172"/>
    </source>
</evidence>
<dbReference type="AlphaFoldDB" id="A0A8H3W587"/>
<comment type="caution">
    <text evidence="2">The sequence shown here is derived from an EMBL/GenBank/DDBJ whole genome shotgun (WGS) entry which is preliminary data.</text>
</comment>
<sequence>MHPASACLVCAEMIFDEDMLQHLKDEHGFHPCRGCDRWEISSTGFQEHCEERHMVKCGLCGEIIIMDKGLVNDHMVEDHGLQTCPSCPSNRVFDIAHVLEKHSLEPCPACMLDHEKDRLATHLRFEHDWVVCDICGSPEPDEDALLEHFDHHTACTVCDEPMLEMRYRQHLEDSHALLLCPLCDEAFAPVELPGHFRDAHPQTKPCPVCRCPQTENGTDVHMIEVHHWVKCRFCTELFPEEVRKNLHEESHQTEACSECGQAVAESEAQSHLTEEHGYQACPFCARLSKELLRHINDKHRLPEEHQPPDFLPDIAKSTPLGVLRTRLESLASQASRQESQDALKKAIGFIQQAMLCEGSINGCQESAPSMKRSVQCSSVPHPSKKARTSKMDLSVLKERGMLCK</sequence>
<dbReference type="Proteomes" id="UP000434172">
    <property type="component" value="Unassembled WGS sequence"/>
</dbReference>
<dbReference type="OrthoDB" id="193703at2759"/>
<evidence type="ECO:0000313" key="2">
    <source>
        <dbReference type="EMBL" id="KAF0318452.1"/>
    </source>
</evidence>
<reference evidence="2 3" key="1">
    <citation type="submission" date="2019-12" db="EMBL/GenBank/DDBJ databases">
        <title>A genome sequence resource for the geographically widespread anthracnose pathogen Colletotrichum asianum.</title>
        <authorList>
            <person name="Meng Y."/>
        </authorList>
    </citation>
    <scope>NUCLEOTIDE SEQUENCE [LARGE SCALE GENOMIC DNA]</scope>
    <source>
        <strain evidence="2 3">ICMP 18580</strain>
    </source>
</reference>
<gene>
    <name evidence="2" type="ORF">GQ607_014370</name>
</gene>
<dbReference type="EMBL" id="WOWK01000110">
    <property type="protein sequence ID" value="KAF0318452.1"/>
    <property type="molecule type" value="Genomic_DNA"/>
</dbReference>
<protein>
    <recommendedName>
        <fullName evidence="1">C2H2-type domain-containing protein</fullName>
    </recommendedName>
</protein>
<dbReference type="PROSITE" id="PS00028">
    <property type="entry name" value="ZINC_FINGER_C2H2_1"/>
    <property type="match status" value="1"/>
</dbReference>
<dbReference type="SMART" id="SM00355">
    <property type="entry name" value="ZnF_C2H2"/>
    <property type="match status" value="10"/>
</dbReference>
<accession>A0A8H3W587</accession>
<dbReference type="InterPro" id="IPR013087">
    <property type="entry name" value="Znf_C2H2_type"/>
</dbReference>
<organism evidence="2 3">
    <name type="scientific">Colletotrichum asianum</name>
    <dbReference type="NCBI Taxonomy" id="702518"/>
    <lineage>
        <taxon>Eukaryota</taxon>
        <taxon>Fungi</taxon>
        <taxon>Dikarya</taxon>
        <taxon>Ascomycota</taxon>
        <taxon>Pezizomycotina</taxon>
        <taxon>Sordariomycetes</taxon>
        <taxon>Hypocreomycetidae</taxon>
        <taxon>Glomerellales</taxon>
        <taxon>Glomerellaceae</taxon>
        <taxon>Colletotrichum</taxon>
        <taxon>Colletotrichum gloeosporioides species complex</taxon>
    </lineage>
</organism>
<proteinExistence type="predicted"/>
<evidence type="ECO:0000259" key="1">
    <source>
        <dbReference type="PROSITE" id="PS00028"/>
    </source>
</evidence>